<protein>
    <submittedName>
        <fullName evidence="1">Uncharacterized protein</fullName>
    </submittedName>
</protein>
<dbReference type="AlphaFoldDB" id="A0A9P7C7Q5"/>
<evidence type="ECO:0000313" key="2">
    <source>
        <dbReference type="Proteomes" id="UP000717996"/>
    </source>
</evidence>
<sequence length="78" mass="9123">MSHLNSDQIGIQTLLSIIEQPKYELQQAKARMYEINPSWRKFGTGASNNDIDNSPWHQLAQEQHLKDSVLACRFRRRL</sequence>
<comment type="caution">
    <text evidence="1">The sequence shown here is derived from an EMBL/GenBank/DDBJ whole genome shotgun (WGS) entry which is preliminary data.</text>
</comment>
<accession>A0A9P7C7Q5</accession>
<organism evidence="1 2">
    <name type="scientific">Rhizopus oryzae</name>
    <name type="common">Mucormycosis agent</name>
    <name type="synonym">Rhizopus arrhizus var. delemar</name>
    <dbReference type="NCBI Taxonomy" id="64495"/>
    <lineage>
        <taxon>Eukaryota</taxon>
        <taxon>Fungi</taxon>
        <taxon>Fungi incertae sedis</taxon>
        <taxon>Mucoromycota</taxon>
        <taxon>Mucoromycotina</taxon>
        <taxon>Mucoromycetes</taxon>
        <taxon>Mucorales</taxon>
        <taxon>Mucorineae</taxon>
        <taxon>Rhizopodaceae</taxon>
        <taxon>Rhizopus</taxon>
    </lineage>
</organism>
<evidence type="ECO:0000313" key="1">
    <source>
        <dbReference type="EMBL" id="KAG1539716.1"/>
    </source>
</evidence>
<gene>
    <name evidence="1" type="ORF">G6F51_008966</name>
</gene>
<dbReference type="Proteomes" id="UP000717996">
    <property type="component" value="Unassembled WGS sequence"/>
</dbReference>
<name>A0A9P7C7Q5_RHIOR</name>
<proteinExistence type="predicted"/>
<dbReference type="EMBL" id="JAANIT010001560">
    <property type="protein sequence ID" value="KAG1539716.1"/>
    <property type="molecule type" value="Genomic_DNA"/>
</dbReference>
<reference evidence="1" key="1">
    <citation type="journal article" date="2020" name="Microb. Genom.">
        <title>Genetic diversity of clinical and environmental Mucorales isolates obtained from an investigation of mucormycosis cases among solid organ transplant recipients.</title>
        <authorList>
            <person name="Nguyen M.H."/>
            <person name="Kaul D."/>
            <person name="Muto C."/>
            <person name="Cheng S.J."/>
            <person name="Richter R.A."/>
            <person name="Bruno V.M."/>
            <person name="Liu G."/>
            <person name="Beyhan S."/>
            <person name="Sundermann A.J."/>
            <person name="Mounaud S."/>
            <person name="Pasculle A.W."/>
            <person name="Nierman W.C."/>
            <person name="Driscoll E."/>
            <person name="Cumbie R."/>
            <person name="Clancy C.J."/>
            <person name="Dupont C.L."/>
        </authorList>
    </citation>
    <scope>NUCLEOTIDE SEQUENCE</scope>
    <source>
        <strain evidence="1">GL16</strain>
    </source>
</reference>